<sequence length="381" mass="42885">MNILLFVLGAAAVYWLQMLACRFLWNRKLSASVVFSEKEAREGDAVLLTATVENRKSIPLVTVKVNVEVDRGLEFQDQSNLAISDKNYRSEIFSLRGNERVDRELPLFCSRRGYYAIDGVDFVGNDLFYTRRFLARQKVDSSICVLPGKTDARRLMVATQRMMGETVVRASDCDDPFTFRGIRQYQSFDPMRDINWKASAKTGELRVNIRDFTAEQEIAILLDTEWDSLLKPDALLEESIRIAAAMADEFIGRGVTTSLVTNGCDCLSGEQLRIGGGANAQHSAAIQHSLARLKIPRERGEPTAAALLREQAEKMDAQPNRKVSWVFISTETGESVVNEWRELCARAVKACWIVPAYPGSELPERLLQDADVMLWEVAYGR</sequence>
<dbReference type="AlphaFoldDB" id="A0A9D1ITV3"/>
<protein>
    <submittedName>
        <fullName evidence="1">DUF58 domain-containing protein</fullName>
    </submittedName>
</protein>
<evidence type="ECO:0000313" key="2">
    <source>
        <dbReference type="Proteomes" id="UP000824073"/>
    </source>
</evidence>
<proteinExistence type="predicted"/>
<dbReference type="EMBL" id="DVMR01000035">
    <property type="protein sequence ID" value="HIU43448.1"/>
    <property type="molecule type" value="Genomic_DNA"/>
</dbReference>
<organism evidence="1 2">
    <name type="scientific">Candidatus Ventrousia excrementavium</name>
    <dbReference type="NCBI Taxonomy" id="2840961"/>
    <lineage>
        <taxon>Bacteria</taxon>
        <taxon>Bacillati</taxon>
        <taxon>Bacillota</taxon>
        <taxon>Clostridia</taxon>
        <taxon>Eubacteriales</taxon>
        <taxon>Clostridiaceae</taxon>
        <taxon>Clostridiaceae incertae sedis</taxon>
        <taxon>Candidatus Ventrousia</taxon>
    </lineage>
</organism>
<reference evidence="1" key="1">
    <citation type="submission" date="2020-10" db="EMBL/GenBank/DDBJ databases">
        <authorList>
            <person name="Gilroy R."/>
        </authorList>
    </citation>
    <scope>NUCLEOTIDE SEQUENCE</scope>
    <source>
        <strain evidence="1">CHK191-8634</strain>
    </source>
</reference>
<reference evidence="1" key="2">
    <citation type="journal article" date="2021" name="PeerJ">
        <title>Extensive microbial diversity within the chicken gut microbiome revealed by metagenomics and culture.</title>
        <authorList>
            <person name="Gilroy R."/>
            <person name="Ravi A."/>
            <person name="Getino M."/>
            <person name="Pursley I."/>
            <person name="Horton D.L."/>
            <person name="Alikhan N.F."/>
            <person name="Baker D."/>
            <person name="Gharbi K."/>
            <person name="Hall N."/>
            <person name="Watson M."/>
            <person name="Adriaenssens E.M."/>
            <person name="Foster-Nyarko E."/>
            <person name="Jarju S."/>
            <person name="Secka A."/>
            <person name="Antonio M."/>
            <person name="Oren A."/>
            <person name="Chaudhuri R.R."/>
            <person name="La Ragione R."/>
            <person name="Hildebrand F."/>
            <person name="Pallen M.J."/>
        </authorList>
    </citation>
    <scope>NUCLEOTIDE SEQUENCE</scope>
    <source>
        <strain evidence="1">CHK191-8634</strain>
    </source>
</reference>
<dbReference type="PANTHER" id="PTHR34351">
    <property type="entry name" value="SLR1927 PROTEIN-RELATED"/>
    <property type="match status" value="1"/>
</dbReference>
<dbReference type="PANTHER" id="PTHR34351:SF2">
    <property type="entry name" value="DUF58 DOMAIN-CONTAINING PROTEIN"/>
    <property type="match status" value="1"/>
</dbReference>
<accession>A0A9D1ITV3</accession>
<name>A0A9D1ITV3_9CLOT</name>
<comment type="caution">
    <text evidence="1">The sequence shown here is derived from an EMBL/GenBank/DDBJ whole genome shotgun (WGS) entry which is preliminary data.</text>
</comment>
<dbReference type="Proteomes" id="UP000824073">
    <property type="component" value="Unassembled WGS sequence"/>
</dbReference>
<gene>
    <name evidence="1" type="ORF">IAB67_04040</name>
</gene>
<evidence type="ECO:0000313" key="1">
    <source>
        <dbReference type="EMBL" id="HIU43448.1"/>
    </source>
</evidence>